<organism evidence="9">
    <name type="scientific">Medioppia subpectinata</name>
    <dbReference type="NCBI Taxonomy" id="1979941"/>
    <lineage>
        <taxon>Eukaryota</taxon>
        <taxon>Metazoa</taxon>
        <taxon>Ecdysozoa</taxon>
        <taxon>Arthropoda</taxon>
        <taxon>Chelicerata</taxon>
        <taxon>Arachnida</taxon>
        <taxon>Acari</taxon>
        <taxon>Acariformes</taxon>
        <taxon>Sarcoptiformes</taxon>
        <taxon>Oribatida</taxon>
        <taxon>Brachypylina</taxon>
        <taxon>Oppioidea</taxon>
        <taxon>Oppiidae</taxon>
        <taxon>Medioppia</taxon>
    </lineage>
</organism>
<dbReference type="EMBL" id="CAJPIZ010001891">
    <property type="protein sequence ID" value="CAG2104223.1"/>
    <property type="molecule type" value="Genomic_DNA"/>
</dbReference>
<dbReference type="AlphaFoldDB" id="A0A7R9KIN8"/>
<dbReference type="InterPro" id="IPR047144">
    <property type="entry name" value="BCOR-like"/>
</dbReference>
<dbReference type="GO" id="GO:0003714">
    <property type="term" value="F:transcription corepressor activity"/>
    <property type="evidence" value="ECO:0007669"/>
    <property type="project" value="TreeGrafter"/>
</dbReference>
<feature type="repeat" description="ANK" evidence="7">
    <location>
        <begin position="851"/>
        <end position="884"/>
    </location>
</feature>
<feature type="compositionally biased region" description="Polar residues" evidence="8">
    <location>
        <begin position="525"/>
        <end position="534"/>
    </location>
</feature>
<feature type="region of interest" description="Disordered" evidence="8">
    <location>
        <begin position="379"/>
        <end position="419"/>
    </location>
</feature>
<evidence type="ECO:0000256" key="6">
    <source>
        <dbReference type="ARBA" id="ARBA00034703"/>
    </source>
</evidence>
<dbReference type="PRINTS" id="PR01415">
    <property type="entry name" value="ANKYRIN"/>
</dbReference>
<dbReference type="PROSITE" id="PS50297">
    <property type="entry name" value="ANK_REP_REGION"/>
    <property type="match status" value="2"/>
</dbReference>
<evidence type="ECO:0000256" key="2">
    <source>
        <dbReference type="ARBA" id="ARBA00022483"/>
    </source>
</evidence>
<dbReference type="GO" id="GO:0006887">
    <property type="term" value="P:exocytosis"/>
    <property type="evidence" value="ECO:0007669"/>
    <property type="project" value="UniProtKB-KW"/>
</dbReference>
<keyword evidence="4" id="KW-0638">Presynaptic neurotoxin</keyword>
<keyword evidence="3" id="KW-1052">Target cell membrane</keyword>
<dbReference type="GO" id="GO:0044218">
    <property type="term" value="C:other organism cell membrane"/>
    <property type="evidence" value="ECO:0007669"/>
    <property type="project" value="UniProtKB-KW"/>
</dbReference>
<feature type="region of interest" description="Disordered" evidence="8">
    <location>
        <begin position="688"/>
        <end position="728"/>
    </location>
</feature>
<dbReference type="OrthoDB" id="3666223at2759"/>
<keyword evidence="5" id="KW-1053">Target membrane</keyword>
<evidence type="ECO:0000256" key="1">
    <source>
        <dbReference type="ARBA" id="ARBA00004175"/>
    </source>
</evidence>
<proteinExistence type="inferred from homology"/>
<dbReference type="InterPro" id="IPR036770">
    <property type="entry name" value="Ankyrin_rpt-contain_sf"/>
</dbReference>
<protein>
    <recommendedName>
        <fullName evidence="11">BCL-6 corepressor</fullName>
    </recommendedName>
</protein>
<feature type="repeat" description="ANK" evidence="7">
    <location>
        <begin position="918"/>
        <end position="950"/>
    </location>
</feature>
<comment type="subcellular location">
    <subcellularLocation>
        <location evidence="1">Target cell membrane</location>
    </subcellularLocation>
</comment>
<dbReference type="GO" id="GO:0044231">
    <property type="term" value="C:host cell presynaptic membrane"/>
    <property type="evidence" value="ECO:0007669"/>
    <property type="project" value="UniProtKB-KW"/>
</dbReference>
<dbReference type="SUPFAM" id="SSF48403">
    <property type="entry name" value="Ankyrin repeat"/>
    <property type="match status" value="1"/>
</dbReference>
<evidence type="ECO:0000256" key="7">
    <source>
        <dbReference type="PROSITE-ProRule" id="PRU00023"/>
    </source>
</evidence>
<name>A0A7R9KIN8_9ACAR</name>
<evidence type="ECO:0008006" key="11">
    <source>
        <dbReference type="Google" id="ProtNLM"/>
    </source>
</evidence>
<keyword evidence="10" id="KW-1185">Reference proteome</keyword>
<evidence type="ECO:0000256" key="5">
    <source>
        <dbReference type="ARBA" id="ARBA00023298"/>
    </source>
</evidence>
<dbReference type="PANTHER" id="PTHR24117">
    <property type="entry name" value="AGAP007537-PB"/>
    <property type="match status" value="1"/>
</dbReference>
<dbReference type="PANTHER" id="PTHR24117:SF9">
    <property type="entry name" value="BCL-6 COREPRESSOR PCGF1 BINDING DOMAIN-CONTAINING PROTEIN"/>
    <property type="match status" value="1"/>
</dbReference>
<feature type="region of interest" description="Disordered" evidence="8">
    <location>
        <begin position="525"/>
        <end position="585"/>
    </location>
</feature>
<evidence type="ECO:0000313" key="10">
    <source>
        <dbReference type="Proteomes" id="UP000759131"/>
    </source>
</evidence>
<evidence type="ECO:0000256" key="8">
    <source>
        <dbReference type="SAM" id="MobiDB-lite"/>
    </source>
</evidence>
<feature type="repeat" description="ANK" evidence="7">
    <location>
        <begin position="885"/>
        <end position="917"/>
    </location>
</feature>
<gene>
    <name evidence="9" type="ORF">OSB1V03_LOCUS4243</name>
</gene>
<dbReference type="PROSITE" id="PS50088">
    <property type="entry name" value="ANK_REPEAT"/>
    <property type="match status" value="3"/>
</dbReference>
<evidence type="ECO:0000256" key="4">
    <source>
        <dbReference type="ARBA" id="ARBA00023028"/>
    </source>
</evidence>
<dbReference type="Gene3D" id="3.10.260.40">
    <property type="entry name" value="BCL-6 corepressor, PCGF1 binding domain"/>
    <property type="match status" value="1"/>
</dbReference>
<accession>A0A7R9KIN8</accession>
<dbReference type="InterPro" id="IPR038227">
    <property type="entry name" value="PUFD_som_sf"/>
</dbReference>
<evidence type="ECO:0000313" key="9">
    <source>
        <dbReference type="EMBL" id="CAD7623793.1"/>
    </source>
</evidence>
<keyword evidence="2" id="KW-0268">Exocytosis</keyword>
<keyword evidence="5" id="KW-0472">Membrane</keyword>
<sequence>MYYPSVFAGVRPFQTLGDRVDNPLDLSVKQSLRPDAPQHHNLQLMIERKLAIDPLPSRSQHMPLLDTMYAYKPFITDPTQCPIGSAALMGQSIGNPYCSSLSSSSGISHLGLIPDLLHQNRDALALEASSLTPYPLEISAHMPYHMRIGSATAATIAINNANQRSYFGHNSLGSVLSPHMTPSFAPSIPHYSLYSDLLNDINRRPVEPEKSVFGSLAAMGAPPEPTTRFSEHLQRLRDHNLQQTKCSAVCCLPSSSTNACNCCNIGLSINNNMSSVLQTLSPLSSKEVHQTNSSCAQSVDPFGDNRRENKTLDTKYFSRESNSHFWDSSVSVHQKECQKEEKTFADKCHKSQEVVTHDVITIDEDYNDVEIEDIKQTTNELMERKSTETTSGQKESGSGVEGSGYGLSNSVKCSGSDESVETETQHKSCEVKCISTQDTAHQSHNHSHRETQKTYQDIGVKSNATKQLKDYKLINKNQNINSVDKRQAKETKTVEVQCDGPDWTPIVLPTQLRLKLQKAVRISLSDSNTTSNRSIGHRNESKKCKQKHIHTHHRNHNRSRSSSSSTGSSRRSSPDMRQHLDSNCVKSRKRSMLKCLVNSEGYVADKIKTIGGQHDLIVSDPSQLGREERALQRAIKHFEVLHKPEKSSIEISQTEEDKQSYDCDTNSKFENNVKEYQNIIESVVNESDLKVHSSESSKSSKKCKESEKNEDLDESMNSLNKTKVKPNSKKRLIESCETKTKGLDVKLKEKKVKPNEKSDEKTAQHNIQCKQKKAMVSVRRRRFRSGLDMIRNPNRRKKARLNQIQASLKREQLGGLAGDELVHKSISLPKQNSDSVNGCLEVKRLMVNKALGETLLHRAARSNRIDVVKSCLQSNTCDVNAKDNANYTPLHECSTRGNLEIAALLLQCGAHVDASATGGIRPLHDAIENNHIEVVRLLLAYGADPNISTYSGATPLQLSRSKHMTTFLTGFLNDISGDKHKSSQPLLWKFSESAHISYTKQIGFDVFDGLPSDAEEESQDFLFEDNDRPLDITYRLRNSAKESNHLMRLCDVLKRTGLTRDECTKRHVNVKIVSICRQELQRSTIGQLVREWETDSSITEDMIVLDDSVRSILGIETLRLG</sequence>
<keyword evidence="4" id="KW-0800">Toxin</keyword>
<comment type="similarity">
    <text evidence="6">Belongs to the BCOR family.</text>
</comment>
<feature type="region of interest" description="Disordered" evidence="8">
    <location>
        <begin position="439"/>
        <end position="459"/>
    </location>
</feature>
<reference evidence="9" key="1">
    <citation type="submission" date="2020-11" db="EMBL/GenBank/DDBJ databases">
        <authorList>
            <person name="Tran Van P."/>
        </authorList>
    </citation>
    <scope>NUCLEOTIDE SEQUENCE</scope>
</reference>
<feature type="compositionally biased region" description="Basic residues" evidence="8">
    <location>
        <begin position="544"/>
        <end position="559"/>
    </location>
</feature>
<dbReference type="Gene3D" id="1.25.40.20">
    <property type="entry name" value="Ankyrin repeat-containing domain"/>
    <property type="match status" value="1"/>
</dbReference>
<dbReference type="Proteomes" id="UP000759131">
    <property type="component" value="Unassembled WGS sequence"/>
</dbReference>
<keyword evidence="7" id="KW-0040">ANK repeat</keyword>
<dbReference type="GO" id="GO:0000122">
    <property type="term" value="P:negative regulation of transcription by RNA polymerase II"/>
    <property type="evidence" value="ECO:0007669"/>
    <property type="project" value="TreeGrafter"/>
</dbReference>
<feature type="compositionally biased region" description="Low complexity" evidence="8">
    <location>
        <begin position="560"/>
        <end position="571"/>
    </location>
</feature>
<keyword evidence="4" id="KW-0528">Neurotoxin</keyword>
<dbReference type="InterPro" id="IPR002110">
    <property type="entry name" value="Ankyrin_rpt"/>
</dbReference>
<dbReference type="GO" id="GO:0005634">
    <property type="term" value="C:nucleus"/>
    <property type="evidence" value="ECO:0007669"/>
    <property type="project" value="TreeGrafter"/>
</dbReference>
<dbReference type="SMART" id="SM00248">
    <property type="entry name" value="ANK"/>
    <property type="match status" value="3"/>
</dbReference>
<dbReference type="EMBL" id="OC856466">
    <property type="protein sequence ID" value="CAD7623793.1"/>
    <property type="molecule type" value="Genomic_DNA"/>
</dbReference>
<dbReference type="Pfam" id="PF12796">
    <property type="entry name" value="Ank_2"/>
    <property type="match status" value="1"/>
</dbReference>
<evidence type="ECO:0000256" key="3">
    <source>
        <dbReference type="ARBA" id="ARBA00022537"/>
    </source>
</evidence>